<dbReference type="PANTHER" id="PTHR43685">
    <property type="entry name" value="GLYCOSYLTRANSFERASE"/>
    <property type="match status" value="1"/>
</dbReference>
<gene>
    <name evidence="2" type="ORF">FHR33_008507</name>
</gene>
<dbReference type="Gene3D" id="3.90.550.10">
    <property type="entry name" value="Spore Coat Polysaccharide Biosynthesis Protein SpsA, Chain A"/>
    <property type="match status" value="1"/>
</dbReference>
<dbReference type="AlphaFoldDB" id="A0A7W5VQQ5"/>
<dbReference type="Proteomes" id="UP000579945">
    <property type="component" value="Unassembled WGS sequence"/>
</dbReference>
<reference evidence="2 3" key="1">
    <citation type="submission" date="2020-08" db="EMBL/GenBank/DDBJ databases">
        <title>Sequencing the genomes of 1000 actinobacteria strains.</title>
        <authorList>
            <person name="Klenk H.-P."/>
        </authorList>
    </citation>
    <scope>NUCLEOTIDE SEQUENCE [LARGE SCALE GENOMIC DNA]</scope>
    <source>
        <strain evidence="2 3">DSM 44320</strain>
    </source>
</reference>
<feature type="domain" description="Glycosyltransferase 2-like" evidence="1">
    <location>
        <begin position="20"/>
        <end position="145"/>
    </location>
</feature>
<protein>
    <recommendedName>
        <fullName evidence="1">Glycosyltransferase 2-like domain-containing protein</fullName>
    </recommendedName>
</protein>
<dbReference type="PANTHER" id="PTHR43685:SF2">
    <property type="entry name" value="GLYCOSYLTRANSFERASE 2-LIKE DOMAIN-CONTAINING PROTEIN"/>
    <property type="match status" value="1"/>
</dbReference>
<dbReference type="InterPro" id="IPR050834">
    <property type="entry name" value="Glycosyltransf_2"/>
</dbReference>
<accession>A0A7W5VQQ5</accession>
<dbReference type="CDD" id="cd00761">
    <property type="entry name" value="Glyco_tranf_GTA_type"/>
    <property type="match status" value="1"/>
</dbReference>
<dbReference type="GeneID" id="95394665"/>
<dbReference type="EMBL" id="JACIBV010000001">
    <property type="protein sequence ID" value="MBB3732647.1"/>
    <property type="molecule type" value="Genomic_DNA"/>
</dbReference>
<dbReference type="InterPro" id="IPR029044">
    <property type="entry name" value="Nucleotide-diphossugar_trans"/>
</dbReference>
<proteinExistence type="predicted"/>
<evidence type="ECO:0000259" key="1">
    <source>
        <dbReference type="Pfam" id="PF00535"/>
    </source>
</evidence>
<evidence type="ECO:0000313" key="2">
    <source>
        <dbReference type="EMBL" id="MBB3732647.1"/>
    </source>
</evidence>
<keyword evidence="3" id="KW-1185">Reference proteome</keyword>
<dbReference type="SUPFAM" id="SSF53448">
    <property type="entry name" value="Nucleotide-diphospho-sugar transferases"/>
    <property type="match status" value="1"/>
</dbReference>
<dbReference type="InterPro" id="IPR001173">
    <property type="entry name" value="Glyco_trans_2-like"/>
</dbReference>
<sequence>MPSPAAFVIPFWSDGRPHRLRYLREALDSVAAQTDPDVLAIVVDDGSDSERDLAELTGWAERDDRLLLVRAADNRGPGRCRNLGVAAARRAGAELICFLDSDDLAHPARVATARAMLAADPEADVVYSGFTVIGDDGAPVPKERLISGIRIIMDDIDRRPLEGHDCWIPIAVERDNLTIPSALSARTTLAAAVPFPEHCRFFEDTHTWLRYSAHGAKILFAPGTPSRYRVPDDTKGSESRLRAGGIEAFNRLRVEVTAPGLAEAVRLAVRRGVIDEARGLAVRTRYLLNVAAMLRLEGSHETADDLVRQARELSPADYAAYRGRYEVDA</sequence>
<dbReference type="RefSeq" id="WP_183659649.1">
    <property type="nucleotide sequence ID" value="NZ_BAAAXX010000123.1"/>
</dbReference>
<dbReference type="Pfam" id="PF00535">
    <property type="entry name" value="Glycos_transf_2"/>
    <property type="match status" value="1"/>
</dbReference>
<comment type="caution">
    <text evidence="2">The sequence shown here is derived from an EMBL/GenBank/DDBJ whole genome shotgun (WGS) entry which is preliminary data.</text>
</comment>
<name>A0A7W5VQQ5_9ACTN</name>
<evidence type="ECO:0000313" key="3">
    <source>
        <dbReference type="Proteomes" id="UP000579945"/>
    </source>
</evidence>
<organism evidence="2 3">
    <name type="scientific">Nonomuraea dietziae</name>
    <dbReference type="NCBI Taxonomy" id="65515"/>
    <lineage>
        <taxon>Bacteria</taxon>
        <taxon>Bacillati</taxon>
        <taxon>Actinomycetota</taxon>
        <taxon>Actinomycetes</taxon>
        <taxon>Streptosporangiales</taxon>
        <taxon>Streptosporangiaceae</taxon>
        <taxon>Nonomuraea</taxon>
    </lineage>
</organism>